<dbReference type="InterPro" id="IPR052579">
    <property type="entry name" value="Zinc_finger_SWIM"/>
</dbReference>
<evidence type="ECO:0008006" key="4">
    <source>
        <dbReference type="Google" id="ProtNLM"/>
    </source>
</evidence>
<feature type="compositionally biased region" description="Polar residues" evidence="1">
    <location>
        <begin position="335"/>
        <end position="345"/>
    </location>
</feature>
<sequence>MPLEPPPCDKHYKDFDSAFRAFQRHARWQGYALVKVRPCNYDSEGIPRRYDFACAYGGSRSHSSTSTGLRKTGTRKTGCPFKMKVVQKRLFNNAWVPDIVCPDHNHGPEDPSKFPEHRVGSLRRRHYEKIKELSEDGKMTARAIRDALRQDDPHLLVNEIDIANLLRELKSMEKDGETGELAAPPSRRRHRHFFNAGDEDEDSSPEPLPDPVPEPSPEESELHKTLLALVPKIVQETIAAMPMAPPPHVAAVAAAATARLRDVAIYQQHTQQQHPGQQQLGQLQQHQPPQPPTPHTPTPHPFQQPRHPPPFYRPVEPAPSRQPPGAGFGILVPTPTVQRQQAPSG</sequence>
<keyword evidence="3" id="KW-1185">Reference proteome</keyword>
<proteinExistence type="predicted"/>
<feature type="compositionally biased region" description="Low complexity" evidence="1">
    <location>
        <begin position="268"/>
        <end position="287"/>
    </location>
</feature>
<name>A0ABR0S547_9HYPO</name>
<evidence type="ECO:0000313" key="3">
    <source>
        <dbReference type="Proteomes" id="UP001338125"/>
    </source>
</evidence>
<dbReference type="PANTHER" id="PTHR31569:SF4">
    <property type="entry name" value="SWIM-TYPE DOMAIN-CONTAINING PROTEIN"/>
    <property type="match status" value="1"/>
</dbReference>
<feature type="compositionally biased region" description="Pro residues" evidence="1">
    <location>
        <begin position="206"/>
        <end position="215"/>
    </location>
</feature>
<dbReference type="PANTHER" id="PTHR31569">
    <property type="entry name" value="SWIM-TYPE DOMAIN-CONTAINING PROTEIN"/>
    <property type="match status" value="1"/>
</dbReference>
<comment type="caution">
    <text evidence="2">The sequence shown here is derived from an EMBL/GenBank/DDBJ whole genome shotgun (WGS) entry which is preliminary data.</text>
</comment>
<dbReference type="EMBL" id="JAVFKD010000016">
    <property type="protein sequence ID" value="KAK5987281.1"/>
    <property type="molecule type" value="Genomic_DNA"/>
</dbReference>
<evidence type="ECO:0000256" key="1">
    <source>
        <dbReference type="SAM" id="MobiDB-lite"/>
    </source>
</evidence>
<gene>
    <name evidence="2" type="ORF">PT974_11405</name>
</gene>
<feature type="compositionally biased region" description="Pro residues" evidence="1">
    <location>
        <begin position="288"/>
        <end position="322"/>
    </location>
</feature>
<evidence type="ECO:0000313" key="2">
    <source>
        <dbReference type="EMBL" id="KAK5987281.1"/>
    </source>
</evidence>
<accession>A0ABR0S547</accession>
<protein>
    <recommendedName>
        <fullName evidence="4">FAR1 domain-containing protein</fullName>
    </recommendedName>
</protein>
<reference evidence="2 3" key="1">
    <citation type="submission" date="2024-01" db="EMBL/GenBank/DDBJ databases">
        <title>Complete genome of Cladobotryum mycophilum ATHUM6906.</title>
        <authorList>
            <person name="Christinaki A.C."/>
            <person name="Myridakis A.I."/>
            <person name="Kouvelis V.N."/>
        </authorList>
    </citation>
    <scope>NUCLEOTIDE SEQUENCE [LARGE SCALE GENOMIC DNA]</scope>
    <source>
        <strain evidence="2 3">ATHUM6906</strain>
    </source>
</reference>
<organism evidence="2 3">
    <name type="scientific">Cladobotryum mycophilum</name>
    <dbReference type="NCBI Taxonomy" id="491253"/>
    <lineage>
        <taxon>Eukaryota</taxon>
        <taxon>Fungi</taxon>
        <taxon>Dikarya</taxon>
        <taxon>Ascomycota</taxon>
        <taxon>Pezizomycotina</taxon>
        <taxon>Sordariomycetes</taxon>
        <taxon>Hypocreomycetidae</taxon>
        <taxon>Hypocreales</taxon>
        <taxon>Hypocreaceae</taxon>
        <taxon>Cladobotryum</taxon>
    </lineage>
</organism>
<dbReference type="Proteomes" id="UP001338125">
    <property type="component" value="Unassembled WGS sequence"/>
</dbReference>
<feature type="region of interest" description="Disordered" evidence="1">
    <location>
        <begin position="268"/>
        <end position="345"/>
    </location>
</feature>
<feature type="region of interest" description="Disordered" evidence="1">
    <location>
        <begin position="195"/>
        <end position="222"/>
    </location>
</feature>